<evidence type="ECO:0000313" key="1">
    <source>
        <dbReference type="EMBL" id="PWN38343.1"/>
    </source>
</evidence>
<proteinExistence type="predicted"/>
<protein>
    <submittedName>
        <fullName evidence="1">Uncharacterized protein</fullName>
    </submittedName>
</protein>
<dbReference type="InParanoid" id="A0A316VPJ6"/>
<name>A0A316VPJ6_9BASI</name>
<sequence length="179" mass="21057">MRTRYDTEMLIMKLGVQLRKPINFDDEDGAIVDHIEDEKNFDQMIEDLLKKNEQLQRISQSVMSGQVKATEEAFKMTLGLQKSFEEALKYYDTYIRRIQATVEHREQNRAAYLNELQAIRNNFVKDANQGQQKHEELTDKLLQETAKILKHKKLSKVEEIIESAYVEMGNKIRSKLSEF</sequence>
<keyword evidence="2" id="KW-1185">Reference proteome</keyword>
<evidence type="ECO:0000313" key="2">
    <source>
        <dbReference type="Proteomes" id="UP000245771"/>
    </source>
</evidence>
<organism evidence="1 2">
    <name type="scientific">Meira miltonrushii</name>
    <dbReference type="NCBI Taxonomy" id="1280837"/>
    <lineage>
        <taxon>Eukaryota</taxon>
        <taxon>Fungi</taxon>
        <taxon>Dikarya</taxon>
        <taxon>Basidiomycota</taxon>
        <taxon>Ustilaginomycotina</taxon>
        <taxon>Exobasidiomycetes</taxon>
        <taxon>Exobasidiales</taxon>
        <taxon>Brachybasidiaceae</taxon>
        <taxon>Meira</taxon>
    </lineage>
</organism>
<accession>A0A316VPJ6</accession>
<dbReference type="GeneID" id="37023866"/>
<dbReference type="EMBL" id="KZ819602">
    <property type="protein sequence ID" value="PWN38343.1"/>
    <property type="molecule type" value="Genomic_DNA"/>
</dbReference>
<reference evidence="1 2" key="1">
    <citation type="journal article" date="2018" name="Mol. Biol. Evol.">
        <title>Broad Genomic Sampling Reveals a Smut Pathogenic Ancestry of the Fungal Clade Ustilaginomycotina.</title>
        <authorList>
            <person name="Kijpornyongpan T."/>
            <person name="Mondo S.J."/>
            <person name="Barry K."/>
            <person name="Sandor L."/>
            <person name="Lee J."/>
            <person name="Lipzen A."/>
            <person name="Pangilinan J."/>
            <person name="LaButti K."/>
            <person name="Hainaut M."/>
            <person name="Henrissat B."/>
            <person name="Grigoriev I.V."/>
            <person name="Spatafora J.W."/>
            <person name="Aime M.C."/>
        </authorList>
    </citation>
    <scope>NUCLEOTIDE SEQUENCE [LARGE SCALE GENOMIC DNA]</scope>
    <source>
        <strain evidence="1 2">MCA 3882</strain>
    </source>
</reference>
<gene>
    <name evidence="1" type="ORF">FA14DRAFT_25992</name>
</gene>
<dbReference type="AlphaFoldDB" id="A0A316VPJ6"/>
<dbReference type="Proteomes" id="UP000245771">
    <property type="component" value="Unassembled WGS sequence"/>
</dbReference>
<dbReference type="RefSeq" id="XP_025358645.1">
    <property type="nucleotide sequence ID" value="XM_025502085.1"/>
</dbReference>